<dbReference type="InterPro" id="IPR012382">
    <property type="entry name" value="CobI/CbiL"/>
</dbReference>
<dbReference type="Pfam" id="PF00590">
    <property type="entry name" value="TP_methylase"/>
    <property type="match status" value="1"/>
</dbReference>
<dbReference type="InterPro" id="IPR003043">
    <property type="entry name" value="Uropor_MeTrfase_CS"/>
</dbReference>
<evidence type="ECO:0000256" key="4">
    <source>
        <dbReference type="ARBA" id="ARBA00022603"/>
    </source>
</evidence>
<keyword evidence="10" id="KW-1185">Reference proteome</keyword>
<dbReference type="InterPro" id="IPR000878">
    <property type="entry name" value="4pyrrol_Mease"/>
</dbReference>
<keyword evidence="3" id="KW-0169">Cobalamin biosynthesis</keyword>
<dbReference type="PIRSF" id="PIRSF036427">
    <property type="entry name" value="Precrrn-2_mtase"/>
    <property type="match status" value="1"/>
</dbReference>
<evidence type="ECO:0000313" key="9">
    <source>
        <dbReference type="EMBL" id="MFC4665441.1"/>
    </source>
</evidence>
<evidence type="ECO:0000259" key="8">
    <source>
        <dbReference type="Pfam" id="PF00590"/>
    </source>
</evidence>
<dbReference type="PANTHER" id="PTHR43467:SF2">
    <property type="entry name" value="COBALT-PRECORRIN-2 C(20)-METHYLTRANSFERASE"/>
    <property type="match status" value="1"/>
</dbReference>
<comment type="pathway">
    <text evidence="1">Cofactor biosynthesis; adenosylcobalamin biosynthesis.</text>
</comment>
<accession>A0ABV9K631</accession>
<feature type="domain" description="Tetrapyrrole methylase" evidence="8">
    <location>
        <begin position="7"/>
        <end position="215"/>
    </location>
</feature>
<dbReference type="InterPro" id="IPR035996">
    <property type="entry name" value="4pyrrol_Methylase_sf"/>
</dbReference>
<sequence>MTAPIKFVSLGPGESELITLKGLRALDGADCIYCPQTRLSSGKTLSRANKVLSELGISEDKVVLFDLPMSFDRSEALLAYDRVREDAMLRFSHGDAVCIVAEGDIGIYSSVHYIYDRLKEDGYPVLHIPGIPSFVAANALAGLHLISGSERLEIIPGNPTIDELNRCLSDGYTAVIMKLSQCYDVICRFLSKHPDLDVHYFENVGSSNEIHLSTSEKILALDLFPYFSLMIIRPTSKKQ</sequence>
<dbReference type="PANTHER" id="PTHR43467">
    <property type="entry name" value="COBALT-PRECORRIN-2 C(20)-METHYLTRANSFERASE"/>
    <property type="match status" value="1"/>
</dbReference>
<evidence type="ECO:0000313" key="10">
    <source>
        <dbReference type="Proteomes" id="UP001596020"/>
    </source>
</evidence>
<dbReference type="InterPro" id="IPR014776">
    <property type="entry name" value="4pyrrole_Mease_sub2"/>
</dbReference>
<keyword evidence="4" id="KW-0489">Methyltransferase</keyword>
<proteinExistence type="inferred from homology"/>
<organism evidence="9 10">
    <name type="scientific">Falsiporphyromonas endometrii</name>
    <dbReference type="NCBI Taxonomy" id="1387297"/>
    <lineage>
        <taxon>Bacteria</taxon>
        <taxon>Pseudomonadati</taxon>
        <taxon>Bacteroidota</taxon>
        <taxon>Bacteroidia</taxon>
        <taxon>Bacteroidales</taxon>
        <taxon>Porphyromonadaceae</taxon>
        <taxon>Falsiporphyromonas</taxon>
    </lineage>
</organism>
<comment type="similarity">
    <text evidence="2 7">Belongs to the precorrin methyltransferase family.</text>
</comment>
<gene>
    <name evidence="9" type="ORF">ACFO3G_02255</name>
</gene>
<evidence type="ECO:0000256" key="2">
    <source>
        <dbReference type="ARBA" id="ARBA00005879"/>
    </source>
</evidence>
<evidence type="ECO:0000256" key="3">
    <source>
        <dbReference type="ARBA" id="ARBA00022573"/>
    </source>
</evidence>
<protein>
    <submittedName>
        <fullName evidence="9">Precorrin-2 C(20)-methyltransferase</fullName>
    </submittedName>
</protein>
<reference evidence="10" key="1">
    <citation type="journal article" date="2019" name="Int. J. Syst. Evol. Microbiol.">
        <title>The Global Catalogue of Microorganisms (GCM) 10K type strain sequencing project: providing services to taxonomists for standard genome sequencing and annotation.</title>
        <authorList>
            <consortium name="The Broad Institute Genomics Platform"/>
            <consortium name="The Broad Institute Genome Sequencing Center for Infectious Disease"/>
            <person name="Wu L."/>
            <person name="Ma J."/>
        </authorList>
    </citation>
    <scope>NUCLEOTIDE SEQUENCE [LARGE SCALE GENOMIC DNA]</scope>
    <source>
        <strain evidence="10">CGMCC 4.7357</strain>
    </source>
</reference>
<dbReference type="Gene3D" id="3.30.950.10">
    <property type="entry name" value="Methyltransferase, Cobalt-precorrin-4 Transmethylase, Domain 2"/>
    <property type="match status" value="1"/>
</dbReference>
<dbReference type="SUPFAM" id="SSF53790">
    <property type="entry name" value="Tetrapyrrole methylase"/>
    <property type="match status" value="1"/>
</dbReference>
<evidence type="ECO:0000256" key="7">
    <source>
        <dbReference type="PIRNR" id="PIRNR036427"/>
    </source>
</evidence>
<dbReference type="Gene3D" id="3.40.1010.10">
    <property type="entry name" value="Cobalt-precorrin-4 Transmethylase, Domain 1"/>
    <property type="match status" value="1"/>
</dbReference>
<evidence type="ECO:0000256" key="6">
    <source>
        <dbReference type="ARBA" id="ARBA00022691"/>
    </source>
</evidence>
<dbReference type="InterPro" id="IPR014777">
    <property type="entry name" value="4pyrrole_Mease_sub1"/>
</dbReference>
<dbReference type="PROSITE" id="PS00839">
    <property type="entry name" value="SUMT_1"/>
    <property type="match status" value="1"/>
</dbReference>
<dbReference type="RefSeq" id="WP_380077569.1">
    <property type="nucleotide sequence ID" value="NZ_JBHSGO010000039.1"/>
</dbReference>
<name>A0ABV9K631_9PORP</name>
<dbReference type="EMBL" id="JBHSGO010000039">
    <property type="protein sequence ID" value="MFC4665441.1"/>
    <property type="molecule type" value="Genomic_DNA"/>
</dbReference>
<keyword evidence="6" id="KW-0949">S-adenosyl-L-methionine</keyword>
<evidence type="ECO:0000256" key="1">
    <source>
        <dbReference type="ARBA" id="ARBA00004953"/>
    </source>
</evidence>
<evidence type="ECO:0000256" key="5">
    <source>
        <dbReference type="ARBA" id="ARBA00022679"/>
    </source>
</evidence>
<comment type="caution">
    <text evidence="9">The sequence shown here is derived from an EMBL/GenBank/DDBJ whole genome shotgun (WGS) entry which is preliminary data.</text>
</comment>
<keyword evidence="5" id="KW-0808">Transferase</keyword>
<dbReference type="Proteomes" id="UP001596020">
    <property type="component" value="Unassembled WGS sequence"/>
</dbReference>
<dbReference type="CDD" id="cd11645">
    <property type="entry name" value="Precorrin_2_C20_MT"/>
    <property type="match status" value="1"/>
</dbReference>